<feature type="region of interest" description="Disordered" evidence="1">
    <location>
        <begin position="206"/>
        <end position="298"/>
    </location>
</feature>
<reference evidence="3" key="1">
    <citation type="journal article" date="2019" name="Int. J. Syst. Evol. Microbiol.">
        <title>The Global Catalogue of Microorganisms (GCM) 10K type strain sequencing project: providing services to taxonomists for standard genome sequencing and annotation.</title>
        <authorList>
            <consortium name="The Broad Institute Genomics Platform"/>
            <consortium name="The Broad Institute Genome Sequencing Center for Infectious Disease"/>
            <person name="Wu L."/>
            <person name="Ma J."/>
        </authorList>
    </citation>
    <scope>NUCLEOTIDE SEQUENCE [LARGE SCALE GENOMIC DNA]</scope>
    <source>
        <strain evidence="3">JCM 4253</strain>
    </source>
</reference>
<feature type="compositionally biased region" description="Polar residues" evidence="1">
    <location>
        <begin position="280"/>
        <end position="291"/>
    </location>
</feature>
<gene>
    <name evidence="2" type="ORF">GCM10018980_36050</name>
</gene>
<feature type="compositionally biased region" description="Low complexity" evidence="1">
    <location>
        <begin position="1"/>
        <end position="13"/>
    </location>
</feature>
<feature type="compositionally biased region" description="Basic residues" evidence="1">
    <location>
        <begin position="38"/>
        <end position="58"/>
    </location>
</feature>
<dbReference type="EMBL" id="BNBF01000010">
    <property type="protein sequence ID" value="GHG52627.1"/>
    <property type="molecule type" value="Genomic_DNA"/>
</dbReference>
<proteinExistence type="predicted"/>
<evidence type="ECO:0000313" key="3">
    <source>
        <dbReference type="Proteomes" id="UP000619355"/>
    </source>
</evidence>
<name>A0A919EWP3_9ACTN</name>
<dbReference type="Proteomes" id="UP000619355">
    <property type="component" value="Unassembled WGS sequence"/>
</dbReference>
<feature type="compositionally biased region" description="Basic and acidic residues" evidence="1">
    <location>
        <begin position="234"/>
        <end position="243"/>
    </location>
</feature>
<feature type="compositionally biased region" description="Low complexity" evidence="1">
    <location>
        <begin position="211"/>
        <end position="233"/>
    </location>
</feature>
<sequence length="298" mass="31123">MVRPRPAGPVPGAGRRGEPGAGAARAVRRGRLPAGTARVRRRARRGRRGGAGARHHPHAALPVGHRPHARSGSSGRSDPQRRLAYPQQASGGHPYRPLRDPHAVERGAVRRAEVGDGDPAVRVDGDRAVQPGDVGVVQRDVGVGGAADGDPAAVQQVHPARVRSGDHVQLGRGLVQLGVRLGGGRRAQGEHGAVRQRRLAEGAAPGVEPLGAGVQHHGGAAGLPAGAALTGDRPGQRRRDRGQLRARGRRDQYVAAHGAAPLRGRTERVYDGQPDLHPHPNTSTSASTSTGRHPRTCH</sequence>
<dbReference type="AlphaFoldDB" id="A0A919EWP3"/>
<evidence type="ECO:0000313" key="2">
    <source>
        <dbReference type="EMBL" id="GHG52627.1"/>
    </source>
</evidence>
<feature type="compositionally biased region" description="Basic and acidic residues" evidence="1">
    <location>
        <begin position="264"/>
        <end position="278"/>
    </location>
</feature>
<feature type="region of interest" description="Disordered" evidence="1">
    <location>
        <begin position="1"/>
        <end position="132"/>
    </location>
</feature>
<protein>
    <submittedName>
        <fullName evidence="2">Uncharacterized protein</fullName>
    </submittedName>
</protein>
<feature type="compositionally biased region" description="Basic and acidic residues" evidence="1">
    <location>
        <begin position="97"/>
        <end position="127"/>
    </location>
</feature>
<evidence type="ECO:0000256" key="1">
    <source>
        <dbReference type="SAM" id="MobiDB-lite"/>
    </source>
</evidence>
<keyword evidence="3" id="KW-1185">Reference proteome</keyword>
<comment type="caution">
    <text evidence="2">The sequence shown here is derived from an EMBL/GenBank/DDBJ whole genome shotgun (WGS) entry which is preliminary data.</text>
</comment>
<organism evidence="2 3">
    <name type="scientific">Streptomyces capoamus</name>
    <dbReference type="NCBI Taxonomy" id="68183"/>
    <lineage>
        <taxon>Bacteria</taxon>
        <taxon>Bacillati</taxon>
        <taxon>Actinomycetota</taxon>
        <taxon>Actinomycetes</taxon>
        <taxon>Kitasatosporales</taxon>
        <taxon>Streptomycetaceae</taxon>
        <taxon>Streptomyces</taxon>
    </lineage>
</organism>
<accession>A0A919EWP3</accession>